<keyword evidence="3 7" id="KW-0812">Transmembrane</keyword>
<feature type="transmembrane region" description="Helical" evidence="7">
    <location>
        <begin position="495"/>
        <end position="522"/>
    </location>
</feature>
<dbReference type="PANTHER" id="PTHR10783:SF103">
    <property type="entry name" value="SOLUTE CARRIER FAMILY 53 MEMBER 1"/>
    <property type="match status" value="1"/>
</dbReference>
<evidence type="ECO:0000259" key="9">
    <source>
        <dbReference type="PROSITE" id="PS51382"/>
    </source>
</evidence>
<keyword evidence="4 7" id="KW-1133">Transmembrane helix</keyword>
<dbReference type="Pfam" id="PF03124">
    <property type="entry name" value="EXS"/>
    <property type="match status" value="2"/>
</dbReference>
<feature type="transmembrane region" description="Helical" evidence="7">
    <location>
        <begin position="209"/>
        <end position="232"/>
    </location>
</feature>
<evidence type="ECO:0000313" key="10">
    <source>
        <dbReference type="EMBL" id="KAG8222653.1"/>
    </source>
</evidence>
<name>A0A8K0JUF0_LADFU</name>
<sequence>MKFEEYILENINPCWKEQYIQYWDLKILLMDFVKEKSSIRTSSETVSHYYNQFHEIFFYLCENELKKINLFYSENITSAHFHTNEETKQIIHDMEDRISRSFEERDLQKTIKRLRSHPAPDIHQVKTIFKVGLYNGCLIILLVATVISAMFYSGGEDWHIVLRIFRGPLVLIELVFFAGLNIHIWQKARINHIRIFDLDPKDHLNKYDVYEIAALLAIVWTSSVLGFLYSSLLKIPPYAFPLAMVVVVLIILLNPLPFFWYKARVGMLKIMNVKQHNGKAEKLSEANRRYGDLMMKLDLLIKDDFKIKLNDQLQSNWKKNAEKIPPDKQLRRENISELRLKFYDFYLELISLQNYQILNFEGFQQILKKYDQACSFIIYSISMLVEIFSNESRLLSNPFSMDFLLVTKNRSLDVLQYAGDTSQCLEKSYIERSIAASIPATIRFLQCLRLYRDTKLPFPHIANAGKYATVLFVFTFLALFKITEGQYSSDLENPYFITWVFFSILNAVWAFLWDVMVDWGLFSKFKGKNIFLKDEMIFPHKSYYYLAIIEDFILRYNWLLLYLMTKYGFASLDTMFLILSPLEVFRRFLWNILRLENEHIRNRDKYQSVRCLSLSSYEEPKEEADFRMSEETPSNCRRRKSAKRDDPSRKSNEKTYPSTKIEYLRSFVYVPPSTFHQALWQGITLKGEARKYVGLRYHEATNRIGCLLKQVPRFFSNLSIIALVKLFACVLRSCSKWRAMDHKYYVGRVKVEMGFAIIRFPASAS</sequence>
<dbReference type="PROSITE" id="PS51382">
    <property type="entry name" value="SPX"/>
    <property type="match status" value="1"/>
</dbReference>
<evidence type="ECO:0000256" key="4">
    <source>
        <dbReference type="ARBA" id="ARBA00022989"/>
    </source>
</evidence>
<evidence type="ECO:0000313" key="11">
    <source>
        <dbReference type="Proteomes" id="UP000792457"/>
    </source>
</evidence>
<evidence type="ECO:0000256" key="3">
    <source>
        <dbReference type="ARBA" id="ARBA00022692"/>
    </source>
</evidence>
<reference evidence="10" key="2">
    <citation type="submission" date="2017-10" db="EMBL/GenBank/DDBJ databases">
        <title>Ladona fulva Genome sequencing and assembly.</title>
        <authorList>
            <person name="Murali S."/>
            <person name="Richards S."/>
            <person name="Bandaranaike D."/>
            <person name="Bellair M."/>
            <person name="Blankenburg K."/>
            <person name="Chao H."/>
            <person name="Dinh H."/>
            <person name="Doddapaneni H."/>
            <person name="Dugan-Rocha S."/>
            <person name="Elkadiri S."/>
            <person name="Gnanaolivu R."/>
            <person name="Hernandez B."/>
            <person name="Skinner E."/>
            <person name="Javaid M."/>
            <person name="Lee S."/>
            <person name="Li M."/>
            <person name="Ming W."/>
            <person name="Munidasa M."/>
            <person name="Muniz J."/>
            <person name="Nguyen L."/>
            <person name="Hughes D."/>
            <person name="Osuji N."/>
            <person name="Pu L.-L."/>
            <person name="Puazo M."/>
            <person name="Qu C."/>
            <person name="Quiroz J."/>
            <person name="Raj R."/>
            <person name="Weissenberger G."/>
            <person name="Xin Y."/>
            <person name="Zou X."/>
            <person name="Han Y."/>
            <person name="Worley K."/>
            <person name="Muzny D."/>
            <person name="Gibbs R."/>
        </authorList>
    </citation>
    <scope>NUCLEOTIDE SEQUENCE</scope>
    <source>
        <strain evidence="10">Sampled in the wild</strain>
    </source>
</reference>
<dbReference type="GO" id="GO:0005794">
    <property type="term" value="C:Golgi apparatus"/>
    <property type="evidence" value="ECO:0007669"/>
    <property type="project" value="TreeGrafter"/>
</dbReference>
<feature type="transmembrane region" description="Helical" evidence="7">
    <location>
        <begin position="238"/>
        <end position="261"/>
    </location>
</feature>
<evidence type="ECO:0000256" key="2">
    <source>
        <dbReference type="ARBA" id="ARBA00009665"/>
    </source>
</evidence>
<dbReference type="InterPro" id="IPR004331">
    <property type="entry name" value="SPX_dom"/>
</dbReference>
<keyword evidence="11" id="KW-1185">Reference proteome</keyword>
<feature type="transmembrane region" description="Helical" evidence="7">
    <location>
        <begin position="464"/>
        <end position="483"/>
    </location>
</feature>
<dbReference type="GO" id="GO:0005886">
    <property type="term" value="C:plasma membrane"/>
    <property type="evidence" value="ECO:0007669"/>
    <property type="project" value="TreeGrafter"/>
</dbReference>
<feature type="transmembrane region" description="Helical" evidence="7">
    <location>
        <begin position="133"/>
        <end position="152"/>
    </location>
</feature>
<gene>
    <name evidence="10" type="ORF">J437_LFUL003775</name>
</gene>
<dbReference type="PANTHER" id="PTHR10783">
    <property type="entry name" value="XENOTROPIC AND POLYTROPIC RETROVIRUS RECEPTOR 1-RELATED"/>
    <property type="match status" value="1"/>
</dbReference>
<feature type="compositionally biased region" description="Basic and acidic residues" evidence="6">
    <location>
        <begin position="643"/>
        <end position="653"/>
    </location>
</feature>
<accession>A0A8K0JUF0</accession>
<dbReference type="AlphaFoldDB" id="A0A8K0JUF0"/>
<feature type="transmembrane region" description="Helical" evidence="7">
    <location>
        <begin position="164"/>
        <end position="185"/>
    </location>
</feature>
<dbReference type="GO" id="GO:0016036">
    <property type="term" value="P:cellular response to phosphate starvation"/>
    <property type="evidence" value="ECO:0007669"/>
    <property type="project" value="TreeGrafter"/>
</dbReference>
<dbReference type="Proteomes" id="UP000792457">
    <property type="component" value="Unassembled WGS sequence"/>
</dbReference>
<evidence type="ECO:0000256" key="6">
    <source>
        <dbReference type="SAM" id="MobiDB-lite"/>
    </source>
</evidence>
<feature type="domain" description="SPX" evidence="9">
    <location>
        <begin position="1"/>
        <end position="384"/>
    </location>
</feature>
<evidence type="ECO:0000256" key="5">
    <source>
        <dbReference type="ARBA" id="ARBA00023136"/>
    </source>
</evidence>
<comment type="similarity">
    <text evidence="2">Belongs to the SYG1 (TC 2.A.94) family.</text>
</comment>
<dbReference type="OrthoDB" id="9970435at2759"/>
<evidence type="ECO:0000256" key="7">
    <source>
        <dbReference type="SAM" id="Phobius"/>
    </source>
</evidence>
<dbReference type="PROSITE" id="PS51380">
    <property type="entry name" value="EXS"/>
    <property type="match status" value="1"/>
</dbReference>
<feature type="region of interest" description="Disordered" evidence="6">
    <location>
        <begin position="623"/>
        <end position="654"/>
    </location>
</feature>
<proteinExistence type="inferred from homology"/>
<comment type="caution">
    <text evidence="10">The sequence shown here is derived from an EMBL/GenBank/DDBJ whole genome shotgun (WGS) entry which is preliminary data.</text>
</comment>
<dbReference type="InterPro" id="IPR004342">
    <property type="entry name" value="EXS_C"/>
</dbReference>
<evidence type="ECO:0000259" key="8">
    <source>
        <dbReference type="PROSITE" id="PS51380"/>
    </source>
</evidence>
<evidence type="ECO:0000256" key="1">
    <source>
        <dbReference type="ARBA" id="ARBA00004141"/>
    </source>
</evidence>
<feature type="transmembrane region" description="Helical" evidence="7">
    <location>
        <begin position="567"/>
        <end position="585"/>
    </location>
</feature>
<feature type="domain" description="EXS" evidence="8">
    <location>
        <begin position="423"/>
        <end position="626"/>
    </location>
</feature>
<comment type="subcellular location">
    <subcellularLocation>
        <location evidence="1">Membrane</location>
        <topology evidence="1">Multi-pass membrane protein</topology>
    </subcellularLocation>
</comment>
<keyword evidence="5 7" id="KW-0472">Membrane</keyword>
<dbReference type="GO" id="GO:0000822">
    <property type="term" value="F:inositol hexakisphosphate binding"/>
    <property type="evidence" value="ECO:0007669"/>
    <property type="project" value="TreeGrafter"/>
</dbReference>
<dbReference type="Pfam" id="PF03105">
    <property type="entry name" value="SPX"/>
    <property type="match status" value="1"/>
</dbReference>
<evidence type="ECO:0008006" key="12">
    <source>
        <dbReference type="Google" id="ProtNLM"/>
    </source>
</evidence>
<organism evidence="10 11">
    <name type="scientific">Ladona fulva</name>
    <name type="common">Scarce chaser dragonfly</name>
    <name type="synonym">Libellula fulva</name>
    <dbReference type="NCBI Taxonomy" id="123851"/>
    <lineage>
        <taxon>Eukaryota</taxon>
        <taxon>Metazoa</taxon>
        <taxon>Ecdysozoa</taxon>
        <taxon>Arthropoda</taxon>
        <taxon>Hexapoda</taxon>
        <taxon>Insecta</taxon>
        <taxon>Pterygota</taxon>
        <taxon>Palaeoptera</taxon>
        <taxon>Odonata</taxon>
        <taxon>Epiprocta</taxon>
        <taxon>Anisoptera</taxon>
        <taxon>Libelluloidea</taxon>
        <taxon>Libellulidae</taxon>
        <taxon>Ladona</taxon>
    </lineage>
</organism>
<reference evidence="10" key="1">
    <citation type="submission" date="2013-04" db="EMBL/GenBank/DDBJ databases">
        <authorList>
            <person name="Qu J."/>
            <person name="Murali S.C."/>
            <person name="Bandaranaike D."/>
            <person name="Bellair M."/>
            <person name="Blankenburg K."/>
            <person name="Chao H."/>
            <person name="Dinh H."/>
            <person name="Doddapaneni H."/>
            <person name="Downs B."/>
            <person name="Dugan-Rocha S."/>
            <person name="Elkadiri S."/>
            <person name="Gnanaolivu R.D."/>
            <person name="Hernandez B."/>
            <person name="Javaid M."/>
            <person name="Jayaseelan J.C."/>
            <person name="Lee S."/>
            <person name="Li M."/>
            <person name="Ming W."/>
            <person name="Munidasa M."/>
            <person name="Muniz J."/>
            <person name="Nguyen L."/>
            <person name="Ongeri F."/>
            <person name="Osuji N."/>
            <person name="Pu L.-L."/>
            <person name="Puazo M."/>
            <person name="Qu C."/>
            <person name="Quiroz J."/>
            <person name="Raj R."/>
            <person name="Weissenberger G."/>
            <person name="Xin Y."/>
            <person name="Zou X."/>
            <person name="Han Y."/>
            <person name="Richards S."/>
            <person name="Worley K."/>
            <person name="Muzny D."/>
            <person name="Gibbs R."/>
        </authorList>
    </citation>
    <scope>NUCLEOTIDE SEQUENCE</scope>
    <source>
        <strain evidence="10">Sampled in the wild</strain>
    </source>
</reference>
<protein>
    <recommendedName>
        <fullName evidence="12">Xenotropic and polytropic retrovirus receptor 1</fullName>
    </recommendedName>
</protein>
<dbReference type="EMBL" id="KZ308139">
    <property type="protein sequence ID" value="KAG8222653.1"/>
    <property type="molecule type" value="Genomic_DNA"/>
</dbReference>
<dbReference type="GO" id="GO:0006817">
    <property type="term" value="P:phosphate ion transport"/>
    <property type="evidence" value="ECO:0007669"/>
    <property type="project" value="TreeGrafter"/>
</dbReference>